<evidence type="ECO:0000313" key="1">
    <source>
        <dbReference type="EMBL" id="KKT99155.1"/>
    </source>
</evidence>
<proteinExistence type="predicted"/>
<protein>
    <submittedName>
        <fullName evidence="1">Uncharacterized protein</fullName>
    </submittedName>
</protein>
<gene>
    <name evidence="1" type="ORF">UX01_C0012G0001</name>
</gene>
<sequence>MGCGWIFPIGPGLIGSQIFKAWPYGRGWIPGQARNDKIESPGYGQESMVRVNEGKIVIK</sequence>
<comment type="caution">
    <text evidence="1">The sequence shown here is derived from an EMBL/GenBank/DDBJ whole genome shotgun (WGS) entry which is preliminary data.</text>
</comment>
<reference evidence="1 2" key="1">
    <citation type="journal article" date="2015" name="Nature">
        <title>rRNA introns, odd ribosomes, and small enigmatic genomes across a large radiation of phyla.</title>
        <authorList>
            <person name="Brown C.T."/>
            <person name="Hug L.A."/>
            <person name="Thomas B.C."/>
            <person name="Sharon I."/>
            <person name="Castelle C.J."/>
            <person name="Singh A."/>
            <person name="Wilkins M.J."/>
            <person name="Williams K.H."/>
            <person name="Banfield J.F."/>
        </authorList>
    </citation>
    <scope>NUCLEOTIDE SEQUENCE [LARGE SCALE GENOMIC DNA]</scope>
</reference>
<organism evidence="1 2">
    <name type="scientific">Candidatus Collierbacteria bacterium GW2011_GWB2_45_17</name>
    <dbReference type="NCBI Taxonomy" id="1618388"/>
    <lineage>
        <taxon>Bacteria</taxon>
        <taxon>Candidatus Collieribacteriota</taxon>
    </lineage>
</organism>
<evidence type="ECO:0000313" key="2">
    <source>
        <dbReference type="Proteomes" id="UP000034078"/>
    </source>
</evidence>
<accession>A0A837IG86</accession>
<dbReference type="Proteomes" id="UP000034078">
    <property type="component" value="Unassembled WGS sequence"/>
</dbReference>
<name>A0A837IG86_9BACT</name>
<dbReference type="EMBL" id="LCKO01000012">
    <property type="protein sequence ID" value="KKT99155.1"/>
    <property type="molecule type" value="Genomic_DNA"/>
</dbReference>
<dbReference type="AlphaFoldDB" id="A0A837IG86"/>